<organism evidence="1 2">
    <name type="scientific">Panagrolaimus sp. PS1159</name>
    <dbReference type="NCBI Taxonomy" id="55785"/>
    <lineage>
        <taxon>Eukaryota</taxon>
        <taxon>Metazoa</taxon>
        <taxon>Ecdysozoa</taxon>
        <taxon>Nematoda</taxon>
        <taxon>Chromadorea</taxon>
        <taxon>Rhabditida</taxon>
        <taxon>Tylenchina</taxon>
        <taxon>Panagrolaimomorpha</taxon>
        <taxon>Panagrolaimoidea</taxon>
        <taxon>Panagrolaimidae</taxon>
        <taxon>Panagrolaimus</taxon>
    </lineage>
</organism>
<evidence type="ECO:0000313" key="1">
    <source>
        <dbReference type="Proteomes" id="UP000887580"/>
    </source>
</evidence>
<reference evidence="2" key="1">
    <citation type="submission" date="2022-11" db="UniProtKB">
        <authorList>
            <consortium name="WormBaseParasite"/>
        </authorList>
    </citation>
    <scope>IDENTIFICATION</scope>
</reference>
<dbReference type="WBParaSite" id="PS1159_v2.g17822.t1">
    <property type="protein sequence ID" value="PS1159_v2.g17822.t1"/>
    <property type="gene ID" value="PS1159_v2.g17822"/>
</dbReference>
<accession>A0AC35FIG8</accession>
<evidence type="ECO:0000313" key="2">
    <source>
        <dbReference type="WBParaSite" id="PS1159_v2.g17822.t1"/>
    </source>
</evidence>
<name>A0AC35FIG8_9BILA</name>
<protein>
    <submittedName>
        <fullName evidence="2">Uncharacterized protein</fullName>
    </submittedName>
</protein>
<dbReference type="Proteomes" id="UP000887580">
    <property type="component" value="Unplaced"/>
</dbReference>
<sequence>MRASKYLYQSLEIQGTVEKNLKPLLKLYIINRLEIEYSNNFLLHKIIPKLHKCDARFIKIFQQVITFKEFEFLVDPLRIEKLYFDNGGITNIFDENVADLKPILDRLPNAYNIEIQFNQKFEISPITFSKLTRNVKIQSLSLNHFNALLNLEDFCNFILKNASSPNAEFWLGFNDKNVTPEKAETFDKAVNEFTI</sequence>
<proteinExistence type="predicted"/>